<protein>
    <recommendedName>
        <fullName evidence="3">Response regulatory domain-containing protein</fullName>
    </recommendedName>
</protein>
<organism evidence="1 2">
    <name type="scientific">Candidatus Thiomargarita nelsonii</name>
    <dbReference type="NCBI Taxonomy" id="1003181"/>
    <lineage>
        <taxon>Bacteria</taxon>
        <taxon>Pseudomonadati</taxon>
        <taxon>Pseudomonadota</taxon>
        <taxon>Gammaproteobacteria</taxon>
        <taxon>Thiotrichales</taxon>
        <taxon>Thiotrichaceae</taxon>
        <taxon>Thiomargarita</taxon>
    </lineage>
</organism>
<name>A0A0A6NXS8_9GAMM</name>
<reference evidence="1 2" key="1">
    <citation type="submission" date="2016-05" db="EMBL/GenBank/DDBJ databases">
        <title>Single-cell genome of chain-forming Candidatus Thiomargarita nelsonii and comparison to other large sulfur-oxidizing bacteria.</title>
        <authorList>
            <person name="Winkel M."/>
            <person name="Salman V."/>
            <person name="Woyke T."/>
            <person name="Schulz-Vogt H."/>
            <person name="Richter M."/>
            <person name="Flood B."/>
            <person name="Bailey J."/>
            <person name="Amann R."/>
            <person name="Mussmann M."/>
        </authorList>
    </citation>
    <scope>NUCLEOTIDE SEQUENCE [LARGE SCALE GENOMIC DNA]</scope>
    <source>
        <strain evidence="1 2">THI036</strain>
    </source>
</reference>
<accession>A0A0A6NXS8</accession>
<sequence length="235" mass="27024">MLLTLNDKPIKRVAVINDTAAARDEMAENIFEAGLEPVIQNSRLSSIDECIATITSKAEAAILEHHLKSDHYANFMGAEAVAQLYRQHFPSLLVTAWADADIDNIRLFRRYIPVLIKSRDAYPETITQGIKQCLNEFEKQYAPDRKPWRTLVEIEEVNRDSKPPMVYVLIPGWEPDEVVRFPLVIFPENLQQFVVPEAHFFAKVNIGATHYNELYFENFEAAEKPRGKYAKFLRS</sequence>
<dbReference type="AlphaFoldDB" id="A0A0A6NXS8"/>
<keyword evidence="2" id="KW-1185">Reference proteome</keyword>
<evidence type="ECO:0000313" key="1">
    <source>
        <dbReference type="EMBL" id="OAD20026.1"/>
    </source>
</evidence>
<gene>
    <name evidence="1" type="ORF">THIOM_004298</name>
</gene>
<dbReference type="Proteomes" id="UP000076962">
    <property type="component" value="Unassembled WGS sequence"/>
</dbReference>
<comment type="caution">
    <text evidence="1">The sequence shown here is derived from an EMBL/GenBank/DDBJ whole genome shotgun (WGS) entry which is preliminary data.</text>
</comment>
<proteinExistence type="predicted"/>
<evidence type="ECO:0008006" key="3">
    <source>
        <dbReference type="Google" id="ProtNLM"/>
    </source>
</evidence>
<evidence type="ECO:0000313" key="2">
    <source>
        <dbReference type="Proteomes" id="UP000076962"/>
    </source>
</evidence>
<dbReference type="EMBL" id="LUTY01002575">
    <property type="protein sequence ID" value="OAD20026.1"/>
    <property type="molecule type" value="Genomic_DNA"/>
</dbReference>